<dbReference type="InterPro" id="IPR051156">
    <property type="entry name" value="Mito/Outer_Membr_Metalloprot"/>
</dbReference>
<dbReference type="PANTHER" id="PTHR22726:SF1">
    <property type="entry name" value="METALLOENDOPEPTIDASE OMA1, MITOCHONDRIAL"/>
    <property type="match status" value="1"/>
</dbReference>
<evidence type="ECO:0000313" key="10">
    <source>
        <dbReference type="EMBL" id="GGX41896.1"/>
    </source>
</evidence>
<keyword evidence="2" id="KW-0479">Metal-binding</keyword>
<keyword evidence="7" id="KW-0472">Membrane</keyword>
<dbReference type="GO" id="GO:0016020">
    <property type="term" value="C:membrane"/>
    <property type="evidence" value="ECO:0007669"/>
    <property type="project" value="TreeGrafter"/>
</dbReference>
<evidence type="ECO:0000259" key="8">
    <source>
        <dbReference type="Pfam" id="PF01435"/>
    </source>
</evidence>
<feature type="transmembrane region" description="Helical" evidence="7">
    <location>
        <begin position="98"/>
        <end position="117"/>
    </location>
</feature>
<dbReference type="InterPro" id="IPR055518">
    <property type="entry name" value="DUF7092"/>
</dbReference>
<keyword evidence="3 6" id="KW-0378">Hydrolase</keyword>
<evidence type="ECO:0000256" key="1">
    <source>
        <dbReference type="ARBA" id="ARBA00022670"/>
    </source>
</evidence>
<evidence type="ECO:0000256" key="5">
    <source>
        <dbReference type="ARBA" id="ARBA00023049"/>
    </source>
</evidence>
<sequence length="341" mass="38042">MTQHFSANFYPDGLAESQTVTVTLDASGWLSFQAFDRSFRCPFAAVEVSDRLGRSPRFLTLPDIGRLETRDNDRIDQALRQFGHKSERTLWLPKLERAPLWILGLLIVVVAAGWATYRHGIPAMAEATAPLVPDKAREMAGKEALHWMERSWLEPTTLSEERQQALRASFERHFADHLADLKVRVLFYSSDALGANAFALPDGTLVFTDQFVELVEEDEFLAVAAHEIGHVRHDHGVRGIISSSALLAATLLITGDSEALSEIVVSAPYALAQLSYSRDMEWEADTAAMDLMQAAGLERQAFASALEKMMDSHGADPDKTAAWKEYLSSHPATRERIQRFE</sequence>
<keyword evidence="7" id="KW-1133">Transmembrane helix</keyword>
<evidence type="ECO:0000256" key="3">
    <source>
        <dbReference type="ARBA" id="ARBA00022801"/>
    </source>
</evidence>
<name>A0A918K2M8_9GAMM</name>
<gene>
    <name evidence="10" type="ORF">GCM10007392_06020</name>
</gene>
<dbReference type="EMBL" id="BMXR01000001">
    <property type="protein sequence ID" value="GGX41896.1"/>
    <property type="molecule type" value="Genomic_DNA"/>
</dbReference>
<proteinExistence type="inferred from homology"/>
<dbReference type="Gene3D" id="3.30.2010.10">
    <property type="entry name" value="Metalloproteases ('zincins'), catalytic domain"/>
    <property type="match status" value="1"/>
</dbReference>
<comment type="similarity">
    <text evidence="6">Belongs to the peptidase M48 family.</text>
</comment>
<keyword evidence="7" id="KW-0812">Transmembrane</keyword>
<dbReference type="Pfam" id="PF01435">
    <property type="entry name" value="Peptidase_M48"/>
    <property type="match status" value="1"/>
</dbReference>
<evidence type="ECO:0000256" key="4">
    <source>
        <dbReference type="ARBA" id="ARBA00022833"/>
    </source>
</evidence>
<comment type="cofactor">
    <cofactor evidence="6">
        <name>Zn(2+)</name>
        <dbReference type="ChEBI" id="CHEBI:29105"/>
    </cofactor>
    <text evidence="6">Binds 1 zinc ion per subunit.</text>
</comment>
<reference evidence="10" key="1">
    <citation type="journal article" date="2014" name="Int. J. Syst. Evol. Microbiol.">
        <title>Complete genome sequence of Corynebacterium casei LMG S-19264T (=DSM 44701T), isolated from a smear-ripened cheese.</title>
        <authorList>
            <consortium name="US DOE Joint Genome Institute (JGI-PGF)"/>
            <person name="Walter F."/>
            <person name="Albersmeier A."/>
            <person name="Kalinowski J."/>
            <person name="Ruckert C."/>
        </authorList>
    </citation>
    <scope>NUCLEOTIDE SEQUENCE</scope>
    <source>
        <strain evidence="10">KCTC 22169</strain>
    </source>
</reference>
<evidence type="ECO:0000313" key="11">
    <source>
        <dbReference type="Proteomes" id="UP000626148"/>
    </source>
</evidence>
<keyword evidence="11" id="KW-1185">Reference proteome</keyword>
<dbReference type="PANTHER" id="PTHR22726">
    <property type="entry name" value="METALLOENDOPEPTIDASE OMA1"/>
    <property type="match status" value="1"/>
</dbReference>
<dbReference type="Proteomes" id="UP000626148">
    <property type="component" value="Unassembled WGS sequence"/>
</dbReference>
<protein>
    <submittedName>
        <fullName evidence="10">Metalloprotease</fullName>
    </submittedName>
</protein>
<evidence type="ECO:0000256" key="2">
    <source>
        <dbReference type="ARBA" id="ARBA00022723"/>
    </source>
</evidence>
<dbReference type="InterPro" id="IPR001915">
    <property type="entry name" value="Peptidase_M48"/>
</dbReference>
<keyword evidence="5 6" id="KW-0482">Metalloprotease</keyword>
<dbReference type="RefSeq" id="WP_189606987.1">
    <property type="nucleotide sequence ID" value="NZ_BMXR01000001.1"/>
</dbReference>
<dbReference type="GO" id="GO:0046872">
    <property type="term" value="F:metal ion binding"/>
    <property type="evidence" value="ECO:0007669"/>
    <property type="project" value="UniProtKB-KW"/>
</dbReference>
<comment type="caution">
    <text evidence="10">The sequence shown here is derived from an EMBL/GenBank/DDBJ whole genome shotgun (WGS) entry which is preliminary data.</text>
</comment>
<organism evidence="10 11">
    <name type="scientific">Saccharospirillum salsuginis</name>
    <dbReference type="NCBI Taxonomy" id="418750"/>
    <lineage>
        <taxon>Bacteria</taxon>
        <taxon>Pseudomonadati</taxon>
        <taxon>Pseudomonadota</taxon>
        <taxon>Gammaproteobacteria</taxon>
        <taxon>Oceanospirillales</taxon>
        <taxon>Saccharospirillaceae</taxon>
        <taxon>Saccharospirillum</taxon>
    </lineage>
</organism>
<evidence type="ECO:0000256" key="6">
    <source>
        <dbReference type="RuleBase" id="RU003983"/>
    </source>
</evidence>
<dbReference type="Pfam" id="PF23368">
    <property type="entry name" value="DUF7092"/>
    <property type="match status" value="1"/>
</dbReference>
<keyword evidence="1 6" id="KW-0645">Protease</keyword>
<evidence type="ECO:0000256" key="7">
    <source>
        <dbReference type="SAM" id="Phobius"/>
    </source>
</evidence>
<keyword evidence="4 6" id="KW-0862">Zinc</keyword>
<dbReference type="GO" id="GO:0051603">
    <property type="term" value="P:proteolysis involved in protein catabolic process"/>
    <property type="evidence" value="ECO:0007669"/>
    <property type="project" value="TreeGrafter"/>
</dbReference>
<dbReference type="GO" id="GO:0004222">
    <property type="term" value="F:metalloendopeptidase activity"/>
    <property type="evidence" value="ECO:0007669"/>
    <property type="project" value="InterPro"/>
</dbReference>
<evidence type="ECO:0000259" key="9">
    <source>
        <dbReference type="Pfam" id="PF23368"/>
    </source>
</evidence>
<accession>A0A918K2M8</accession>
<dbReference type="AlphaFoldDB" id="A0A918K2M8"/>
<reference evidence="10" key="2">
    <citation type="submission" date="2020-09" db="EMBL/GenBank/DDBJ databases">
        <authorList>
            <person name="Sun Q."/>
            <person name="Kim S."/>
        </authorList>
    </citation>
    <scope>NUCLEOTIDE SEQUENCE</scope>
    <source>
        <strain evidence="10">KCTC 22169</strain>
    </source>
</reference>
<feature type="domain" description="DUF7092" evidence="9">
    <location>
        <begin position="5"/>
        <end position="81"/>
    </location>
</feature>
<dbReference type="CDD" id="cd07332">
    <property type="entry name" value="M48C_Oma1_like"/>
    <property type="match status" value="1"/>
</dbReference>
<feature type="domain" description="Peptidase M48" evidence="8">
    <location>
        <begin position="183"/>
        <end position="339"/>
    </location>
</feature>